<sequence length="207" mass="21569">MIALGWTDRASIPPEPCAALPGPAGTLVTAPARHAATSAARLRLQSACAVSCAAFLPLAPTLERSPDAAHAWATAEGHALPDRIDAVRGMAQATLLAVAPPDPAPASEATSGAAWLSLRTRVQADRARRRAAAAQALRGRAGQDISVRAWPRGLALDLVARRDILQAQMVELLAHLRQADEPALAGWRLTLAGPLPVFALSFADRAA</sequence>
<dbReference type="AlphaFoldDB" id="X7FB67"/>
<protein>
    <recommendedName>
        <fullName evidence="3">Gas vesicle protein</fullName>
    </recommendedName>
</protein>
<comment type="caution">
    <text evidence="1">The sequence shown here is derived from an EMBL/GenBank/DDBJ whole genome shotgun (WGS) entry which is preliminary data.</text>
</comment>
<dbReference type="Proteomes" id="UP000023430">
    <property type="component" value="Unassembled WGS sequence"/>
</dbReference>
<name>X7FB67_9RHOB</name>
<proteinExistence type="predicted"/>
<dbReference type="eggNOG" id="ENOG50313A3">
    <property type="taxonomic scope" value="Bacteria"/>
</dbReference>
<dbReference type="RefSeq" id="WP_043769065.1">
    <property type="nucleotide sequence ID" value="NZ_JAME01000010.1"/>
</dbReference>
<evidence type="ECO:0000313" key="1">
    <source>
        <dbReference type="EMBL" id="ETX29361.1"/>
    </source>
</evidence>
<organism evidence="1 2">
    <name type="scientific">Roseivivax isoporae LMG 25204</name>
    <dbReference type="NCBI Taxonomy" id="1449351"/>
    <lineage>
        <taxon>Bacteria</taxon>
        <taxon>Pseudomonadati</taxon>
        <taxon>Pseudomonadota</taxon>
        <taxon>Alphaproteobacteria</taxon>
        <taxon>Rhodobacterales</taxon>
        <taxon>Roseobacteraceae</taxon>
        <taxon>Roseivivax</taxon>
    </lineage>
</organism>
<reference evidence="1 2" key="1">
    <citation type="submission" date="2014-01" db="EMBL/GenBank/DDBJ databases">
        <title>Roseivivax isoporae LMG 25204 Genome Sequencing.</title>
        <authorList>
            <person name="Lai Q."/>
            <person name="Li G."/>
            <person name="Shao Z."/>
        </authorList>
    </citation>
    <scope>NUCLEOTIDE SEQUENCE [LARGE SCALE GENOMIC DNA]</scope>
    <source>
        <strain evidence="1 2">LMG 25204</strain>
    </source>
</reference>
<evidence type="ECO:0000313" key="2">
    <source>
        <dbReference type="Proteomes" id="UP000023430"/>
    </source>
</evidence>
<dbReference type="STRING" id="1449351.RISW2_01440"/>
<dbReference type="EMBL" id="JAME01000010">
    <property type="protein sequence ID" value="ETX29361.1"/>
    <property type="molecule type" value="Genomic_DNA"/>
</dbReference>
<gene>
    <name evidence="1" type="ORF">RISW2_01440</name>
</gene>
<accession>X7FB67</accession>
<keyword evidence="2" id="KW-1185">Reference proteome</keyword>
<evidence type="ECO:0008006" key="3">
    <source>
        <dbReference type="Google" id="ProtNLM"/>
    </source>
</evidence>